<accession>A0A3P1X3J6</accession>
<gene>
    <name evidence="1" type="ORF">EII35_00185</name>
</gene>
<dbReference type="EMBL" id="RQYT01000001">
    <property type="protein sequence ID" value="RRD51343.1"/>
    <property type="molecule type" value="Genomic_DNA"/>
</dbReference>
<organism evidence="1 2">
    <name type="scientific">Arachnia propionica</name>
    <dbReference type="NCBI Taxonomy" id="1750"/>
    <lineage>
        <taxon>Bacteria</taxon>
        <taxon>Bacillati</taxon>
        <taxon>Actinomycetota</taxon>
        <taxon>Actinomycetes</taxon>
        <taxon>Propionibacteriales</taxon>
        <taxon>Propionibacteriaceae</taxon>
        <taxon>Arachnia</taxon>
    </lineage>
</organism>
<reference evidence="1 2" key="1">
    <citation type="submission" date="2018-11" db="EMBL/GenBank/DDBJ databases">
        <title>Genomes From Bacteria Associated with the Canine Oral Cavity: a Test Case for Automated Genome-Based Taxonomic Assignment.</title>
        <authorList>
            <person name="Coil D.A."/>
            <person name="Jospin G."/>
            <person name="Darling A.E."/>
            <person name="Wallis C."/>
            <person name="Davis I.J."/>
            <person name="Harris S."/>
            <person name="Eisen J.A."/>
            <person name="Holcombe L.J."/>
            <person name="O'Flynn C."/>
        </authorList>
    </citation>
    <scope>NUCLEOTIDE SEQUENCE [LARGE SCALE GENOMIC DNA]</scope>
    <source>
        <strain evidence="1 2">OH2822_COT-296</strain>
    </source>
</reference>
<proteinExistence type="predicted"/>
<evidence type="ECO:0008006" key="3">
    <source>
        <dbReference type="Google" id="ProtNLM"/>
    </source>
</evidence>
<sequence length="457" mass="51331">MRSADEVAREDLLTFLNAAFVSTGQAEFASTAEEQRLGIDFLHEYVRGNYRRLYARLLAVGINDFHTAEILRGLLATGRETPEDFREEENALIRAGARRLPPQRFWKLTARLRREGVNNRRARAMIRHWFDTHPDPTFQAVKYRRKVAGAFRHAHIHPDGELAEFLFGDHRSPFGTELLETYRQARYSQQAVLRLPYSVAQGLAAKHGMAPETLASRMKTRLTDKERLRVAGRTEDVEIRPERLSLTELTSWLLSRKELDEQADQWLDRAATAVLHRSGPLALTGRVAAVLDNSFSASASRERRGRPLAIAFAADRLLRLGHADYRGFWTSPFEGRPRPEGQSNLSERLLDALDWGATTVLVISDGVENDPAGAFRSIMARLPAEVQVLHLNPVFDPQQLEVANLTTHARALGLHRAEDLPTALGFARYVVGDGTLAELEGNLAGQVRRFIEGGHDA</sequence>
<protein>
    <recommendedName>
        <fullName evidence="3">VWA domain-containing protein</fullName>
    </recommendedName>
</protein>
<evidence type="ECO:0000313" key="2">
    <source>
        <dbReference type="Proteomes" id="UP000280935"/>
    </source>
</evidence>
<comment type="caution">
    <text evidence="1">The sequence shown here is derived from an EMBL/GenBank/DDBJ whole genome shotgun (WGS) entry which is preliminary data.</text>
</comment>
<evidence type="ECO:0000313" key="1">
    <source>
        <dbReference type="EMBL" id="RRD51343.1"/>
    </source>
</evidence>
<dbReference type="RefSeq" id="WP_125226445.1">
    <property type="nucleotide sequence ID" value="NZ_RQYT01000001.1"/>
</dbReference>
<name>A0A3P1X3J6_9ACTN</name>
<dbReference type="Proteomes" id="UP000280935">
    <property type="component" value="Unassembled WGS sequence"/>
</dbReference>
<dbReference type="AlphaFoldDB" id="A0A3P1X3J6"/>
<dbReference type="OrthoDB" id="444138at2"/>